<evidence type="ECO:0000313" key="2">
    <source>
        <dbReference type="EMBL" id="MDQ0262257.1"/>
    </source>
</evidence>
<feature type="transmembrane region" description="Helical" evidence="1">
    <location>
        <begin position="16"/>
        <end position="38"/>
    </location>
</feature>
<keyword evidence="1" id="KW-0812">Transmembrane</keyword>
<name>A0ABU0A4N3_STRDY</name>
<keyword evidence="3" id="KW-1185">Reference proteome</keyword>
<gene>
    <name evidence="2" type="ORF">J2S26_000329</name>
</gene>
<keyword evidence="1" id="KW-1133">Transmembrane helix</keyword>
<organism evidence="2 3">
    <name type="scientific">Streptococcus dysgalactiae</name>
    <dbReference type="NCBI Taxonomy" id="1334"/>
    <lineage>
        <taxon>Bacteria</taxon>
        <taxon>Bacillati</taxon>
        <taxon>Bacillota</taxon>
        <taxon>Bacilli</taxon>
        <taxon>Lactobacillales</taxon>
        <taxon>Streptococcaceae</taxon>
        <taxon>Streptococcus</taxon>
    </lineage>
</organism>
<evidence type="ECO:0000256" key="1">
    <source>
        <dbReference type="SAM" id="Phobius"/>
    </source>
</evidence>
<keyword evidence="1" id="KW-0472">Membrane</keyword>
<evidence type="ECO:0000313" key="3">
    <source>
        <dbReference type="Proteomes" id="UP001237071"/>
    </source>
</evidence>
<proteinExistence type="predicted"/>
<dbReference type="EMBL" id="JAUSTL010000002">
    <property type="protein sequence ID" value="MDQ0262257.1"/>
    <property type="molecule type" value="Genomic_DNA"/>
</dbReference>
<dbReference type="Proteomes" id="UP001237071">
    <property type="component" value="Unassembled WGS sequence"/>
</dbReference>
<sequence>MRLLKEIDILHNKMTIILLNILVLPLFFLFLMFFVHFASSSKGLVLGVSDFFILYY</sequence>
<reference evidence="2 3" key="1">
    <citation type="submission" date="2023-07" db="EMBL/GenBank/DDBJ databases">
        <title>Genomic Encyclopedia of Type Strains, Phase IV (KMG-IV): sequencing the most valuable type-strain genomes for metagenomic binning, comparative biology and taxonomic classification.</title>
        <authorList>
            <person name="Goeker M."/>
        </authorList>
    </citation>
    <scope>NUCLEOTIDE SEQUENCE [LARGE SCALE GENOMIC DNA]</scope>
    <source>
        <strain evidence="2 3">DSM 23147</strain>
    </source>
</reference>
<comment type="caution">
    <text evidence="2">The sequence shown here is derived from an EMBL/GenBank/DDBJ whole genome shotgun (WGS) entry which is preliminary data.</text>
</comment>
<accession>A0ABU0A4N3</accession>
<protein>
    <submittedName>
        <fullName evidence="2">Uncharacterized protein</fullName>
    </submittedName>
</protein>